<comment type="caution">
    <text evidence="7">The sequence shown here is derived from an EMBL/GenBank/DDBJ whole genome shotgun (WGS) entry which is preliminary data.</text>
</comment>
<comment type="function">
    <text evidence="1">Multidrug efflux pump.</text>
</comment>
<dbReference type="EMBL" id="JAMQAW010000002">
    <property type="protein sequence ID" value="MCM2386981.1"/>
    <property type="molecule type" value="Genomic_DNA"/>
</dbReference>
<evidence type="ECO:0000313" key="8">
    <source>
        <dbReference type="Proteomes" id="UP001431429"/>
    </source>
</evidence>
<feature type="transmembrane region" description="Helical" evidence="6">
    <location>
        <begin position="21"/>
        <end position="42"/>
    </location>
</feature>
<accession>A0ABT0UI41</accession>
<dbReference type="InterPro" id="IPR002528">
    <property type="entry name" value="MATE_fam"/>
</dbReference>
<keyword evidence="6" id="KW-0812">Transmembrane</keyword>
<keyword evidence="8" id="KW-1185">Reference proteome</keyword>
<evidence type="ECO:0000256" key="6">
    <source>
        <dbReference type="SAM" id="Phobius"/>
    </source>
</evidence>
<reference evidence="7" key="1">
    <citation type="submission" date="2022-06" db="EMBL/GenBank/DDBJ databases">
        <title>Genome public.</title>
        <authorList>
            <person name="Sun Q."/>
        </authorList>
    </citation>
    <scope>NUCLEOTIDE SEQUENCE</scope>
    <source>
        <strain evidence="7">CWNU-1</strain>
    </source>
</reference>
<name>A0ABT0UI41_9ACTN</name>
<evidence type="ECO:0000256" key="2">
    <source>
        <dbReference type="ARBA" id="ARBA00010199"/>
    </source>
</evidence>
<feature type="transmembrane region" description="Helical" evidence="6">
    <location>
        <begin position="316"/>
        <end position="340"/>
    </location>
</feature>
<proteinExistence type="inferred from homology"/>
<feature type="transmembrane region" description="Helical" evidence="6">
    <location>
        <begin position="163"/>
        <end position="182"/>
    </location>
</feature>
<dbReference type="Proteomes" id="UP001431429">
    <property type="component" value="Unassembled WGS sequence"/>
</dbReference>
<evidence type="ECO:0000313" key="7">
    <source>
        <dbReference type="EMBL" id="MCM2386981.1"/>
    </source>
</evidence>
<feature type="transmembrane region" description="Helical" evidence="6">
    <location>
        <begin position="48"/>
        <end position="74"/>
    </location>
</feature>
<protein>
    <recommendedName>
        <fullName evidence="3">Probable multidrug resistance protein NorM</fullName>
    </recommendedName>
    <alternativeName>
        <fullName evidence="5">Multidrug-efflux transporter</fullName>
    </alternativeName>
</protein>
<dbReference type="PANTHER" id="PTHR43298:SF2">
    <property type="entry name" value="FMN_FAD EXPORTER YEEO-RELATED"/>
    <property type="match status" value="1"/>
</dbReference>
<feature type="transmembrane region" description="Helical" evidence="6">
    <location>
        <begin position="136"/>
        <end position="156"/>
    </location>
</feature>
<gene>
    <name evidence="7" type="ORF">NBG84_01415</name>
</gene>
<dbReference type="RefSeq" id="WP_250917343.1">
    <property type="nucleotide sequence ID" value="NZ_JAMQAW010000002.1"/>
</dbReference>
<feature type="transmembrane region" description="Helical" evidence="6">
    <location>
        <begin position="188"/>
        <end position="208"/>
    </location>
</feature>
<feature type="transmembrane region" description="Helical" evidence="6">
    <location>
        <begin position="284"/>
        <end position="304"/>
    </location>
</feature>
<evidence type="ECO:0000256" key="5">
    <source>
        <dbReference type="ARBA" id="ARBA00031636"/>
    </source>
</evidence>
<dbReference type="InterPro" id="IPR050222">
    <property type="entry name" value="MATE_MdtK"/>
</dbReference>
<evidence type="ECO:0000256" key="4">
    <source>
        <dbReference type="ARBA" id="ARBA00022448"/>
    </source>
</evidence>
<evidence type="ECO:0000256" key="3">
    <source>
        <dbReference type="ARBA" id="ARBA00020268"/>
    </source>
</evidence>
<feature type="transmembrane region" description="Helical" evidence="6">
    <location>
        <begin position="414"/>
        <end position="435"/>
    </location>
</feature>
<feature type="transmembrane region" description="Helical" evidence="6">
    <location>
        <begin position="242"/>
        <end position="264"/>
    </location>
</feature>
<organism evidence="7 8">
    <name type="scientific">Streptomyces albipurpureus</name>
    <dbReference type="NCBI Taxonomy" id="2897419"/>
    <lineage>
        <taxon>Bacteria</taxon>
        <taxon>Bacillati</taxon>
        <taxon>Actinomycetota</taxon>
        <taxon>Actinomycetes</taxon>
        <taxon>Kitasatosporales</taxon>
        <taxon>Streptomycetaceae</taxon>
        <taxon>Streptomyces</taxon>
    </lineage>
</organism>
<feature type="transmembrane region" description="Helical" evidence="6">
    <location>
        <begin position="360"/>
        <end position="382"/>
    </location>
</feature>
<sequence>MSKEEGTTSRINLVGRIAGSALPLYVTMVGASAGAVVDTVMLGRHSTASLAAFAVTIAVYSPATAAVTGVLRGVMPFAAEYQDDPGRLAPLIRHGTWLGLSVGALGASAVGCVGVMGELTGVSRSVLSELGVFPLVMALSVISTAVGAPAISVLVALGQGKAVMRAGLSGTACSVVLSVVLIGGTGPWPALGLTGAGIALLTSSLVTVCQVQRSLRSAALLPGMSWWPGRPDIAGMARLARVGAPLAGTVLIKFTVLGVLTFAAARLGTDKAAAHGVSETLVNLLYIAAVAVGQAMVPVISGAVHNADIAQARRGVLAGVAVALCAVGTLGSGLLLAGPWVVALFSSDVSLRPSLMDQLLLVWVVVLADALQAVVGFGMLGLRKTFPSMVSTLVVFGALAVLAVPIADSGGLEALWMALAAANLLQALVKSALFYRHTRELPADRARAGV</sequence>
<evidence type="ECO:0000256" key="1">
    <source>
        <dbReference type="ARBA" id="ARBA00003408"/>
    </source>
</evidence>
<comment type="similarity">
    <text evidence="2">Belongs to the multi antimicrobial extrusion (MATE) (TC 2.A.66.1) family.</text>
</comment>
<keyword evidence="4" id="KW-0813">Transport</keyword>
<dbReference type="PANTHER" id="PTHR43298">
    <property type="entry name" value="MULTIDRUG RESISTANCE PROTEIN NORM-RELATED"/>
    <property type="match status" value="1"/>
</dbReference>
<dbReference type="Pfam" id="PF01554">
    <property type="entry name" value="MatE"/>
    <property type="match status" value="1"/>
</dbReference>
<feature type="transmembrane region" description="Helical" evidence="6">
    <location>
        <begin position="95"/>
        <end position="116"/>
    </location>
</feature>
<keyword evidence="6" id="KW-1133">Transmembrane helix</keyword>
<keyword evidence="6" id="KW-0472">Membrane</keyword>
<feature type="transmembrane region" description="Helical" evidence="6">
    <location>
        <begin position="389"/>
        <end position="408"/>
    </location>
</feature>